<name>A0A7K6GPH7_9PASS</name>
<dbReference type="PROSITE" id="PS50850">
    <property type="entry name" value="MFS"/>
    <property type="match status" value="1"/>
</dbReference>
<feature type="transmembrane region" description="Helical" evidence="5">
    <location>
        <begin position="139"/>
        <end position="158"/>
    </location>
</feature>
<evidence type="ECO:0000256" key="4">
    <source>
        <dbReference type="ARBA" id="ARBA00023136"/>
    </source>
</evidence>
<feature type="transmembrane region" description="Helical" evidence="5">
    <location>
        <begin position="343"/>
        <end position="361"/>
    </location>
</feature>
<evidence type="ECO:0000256" key="1">
    <source>
        <dbReference type="ARBA" id="ARBA00004141"/>
    </source>
</evidence>
<dbReference type="InterPro" id="IPR020846">
    <property type="entry name" value="MFS_dom"/>
</dbReference>
<dbReference type="InterPro" id="IPR036259">
    <property type="entry name" value="MFS_trans_sf"/>
</dbReference>
<accession>A0A7K6GPH7</accession>
<keyword evidence="8" id="KW-1185">Reference proteome</keyword>
<organism evidence="7 8">
    <name type="scientific">Malurus elegans</name>
    <name type="common">Red-winged fairywren</name>
    <dbReference type="NCBI Taxonomy" id="720584"/>
    <lineage>
        <taxon>Eukaryota</taxon>
        <taxon>Metazoa</taxon>
        <taxon>Chordata</taxon>
        <taxon>Craniata</taxon>
        <taxon>Vertebrata</taxon>
        <taxon>Euteleostomi</taxon>
        <taxon>Archelosauria</taxon>
        <taxon>Archosauria</taxon>
        <taxon>Dinosauria</taxon>
        <taxon>Saurischia</taxon>
        <taxon>Theropoda</taxon>
        <taxon>Coelurosauria</taxon>
        <taxon>Aves</taxon>
        <taxon>Neognathae</taxon>
        <taxon>Neoaves</taxon>
        <taxon>Telluraves</taxon>
        <taxon>Australaves</taxon>
        <taxon>Passeriformes</taxon>
        <taxon>Meliphagoidea</taxon>
        <taxon>Maluridae</taxon>
        <taxon>Malurus</taxon>
    </lineage>
</organism>
<dbReference type="SUPFAM" id="SSF103473">
    <property type="entry name" value="MFS general substrate transporter"/>
    <property type="match status" value="1"/>
</dbReference>
<comment type="subcellular location">
    <subcellularLocation>
        <location evidence="1">Membrane</location>
        <topology evidence="1">Multi-pass membrane protein</topology>
    </subcellularLocation>
</comment>
<feature type="domain" description="Major facilitator superfamily (MFS) profile" evidence="6">
    <location>
        <begin position="87"/>
        <end position="514"/>
    </location>
</feature>
<evidence type="ECO:0000259" key="6">
    <source>
        <dbReference type="PROSITE" id="PS50850"/>
    </source>
</evidence>
<evidence type="ECO:0000313" key="7">
    <source>
        <dbReference type="EMBL" id="NWV65162.1"/>
    </source>
</evidence>
<keyword evidence="2 5" id="KW-0812">Transmembrane</keyword>
<feature type="transmembrane region" description="Helical" evidence="5">
    <location>
        <begin position="373"/>
        <end position="393"/>
    </location>
</feature>
<comment type="caution">
    <text evidence="7">The sequence shown here is derived from an EMBL/GenBank/DDBJ whole genome shotgun (WGS) entry which is preliminary data.</text>
</comment>
<gene>
    <name evidence="7" type="primary">Slc22a7</name>
    <name evidence="7" type="ORF">MALELE_R07650</name>
</gene>
<reference evidence="7 8" key="1">
    <citation type="submission" date="2019-09" db="EMBL/GenBank/DDBJ databases">
        <title>Bird 10,000 Genomes (B10K) Project - Family phase.</title>
        <authorList>
            <person name="Zhang G."/>
        </authorList>
    </citation>
    <scope>NUCLEOTIDE SEQUENCE [LARGE SCALE GENOMIC DNA]</scope>
    <source>
        <strain evidence="7">B10K-DU-029-44</strain>
        <tissue evidence="7">Heart</tissue>
    </source>
</reference>
<proteinExistence type="predicted"/>
<dbReference type="Proteomes" id="UP000564407">
    <property type="component" value="Unassembled WGS sequence"/>
</dbReference>
<evidence type="ECO:0000313" key="8">
    <source>
        <dbReference type="Proteomes" id="UP000564407"/>
    </source>
</evidence>
<evidence type="ECO:0000256" key="2">
    <source>
        <dbReference type="ARBA" id="ARBA00022692"/>
    </source>
</evidence>
<dbReference type="AlphaFoldDB" id="A0A7K6GPH7"/>
<dbReference type="GO" id="GO:0022857">
    <property type="term" value="F:transmembrane transporter activity"/>
    <property type="evidence" value="ECO:0007669"/>
    <property type="project" value="InterPro"/>
</dbReference>
<feature type="non-terminal residue" evidence="7">
    <location>
        <position position="525"/>
    </location>
</feature>
<dbReference type="GO" id="GO:0016020">
    <property type="term" value="C:membrane"/>
    <property type="evidence" value="ECO:0007669"/>
    <property type="project" value="UniProtKB-SubCell"/>
</dbReference>
<dbReference type="PANTHER" id="PTHR24064">
    <property type="entry name" value="SOLUTE CARRIER FAMILY 22 MEMBER"/>
    <property type="match status" value="1"/>
</dbReference>
<feature type="transmembrane region" description="Helical" evidence="5">
    <location>
        <begin position="252"/>
        <end position="271"/>
    </location>
</feature>
<dbReference type="CDD" id="cd17447">
    <property type="entry name" value="MFS_SLC22A7_OAT2"/>
    <property type="match status" value="1"/>
</dbReference>
<dbReference type="FunFam" id="1.20.1250.20:FF:000023">
    <property type="entry name" value="Solute carrier family 22 member 6"/>
    <property type="match status" value="1"/>
</dbReference>
<feature type="transmembrane region" description="Helical" evidence="5">
    <location>
        <begin position="224"/>
        <end position="246"/>
    </location>
</feature>
<evidence type="ECO:0000256" key="3">
    <source>
        <dbReference type="ARBA" id="ARBA00022989"/>
    </source>
</evidence>
<dbReference type="EMBL" id="VZRP01011319">
    <property type="protein sequence ID" value="NWV65162.1"/>
    <property type="molecule type" value="Genomic_DNA"/>
</dbReference>
<keyword evidence="4 5" id="KW-0472">Membrane</keyword>
<keyword evidence="3 5" id="KW-1133">Transmembrane helix</keyword>
<feature type="transmembrane region" description="Helical" evidence="5">
    <location>
        <begin position="197"/>
        <end position="217"/>
    </location>
</feature>
<feature type="non-terminal residue" evidence="7">
    <location>
        <position position="1"/>
    </location>
</feature>
<feature type="transmembrane region" description="Helical" evidence="5">
    <location>
        <begin position="170"/>
        <end position="191"/>
    </location>
</feature>
<evidence type="ECO:0000256" key="5">
    <source>
        <dbReference type="SAM" id="Phobius"/>
    </source>
</evidence>
<dbReference type="InterPro" id="IPR005828">
    <property type="entry name" value="MFS_sugar_transport-like"/>
</dbReference>
<sequence length="525" mass="58389">MKFEDLLLETGGFGRFQILILAMLCLPRINLPMHFLLHNFLAATPAHRCAIPHREEFVNLTTEEILLISIPREPDGTFSSCQMFSQPQFHLLLNSSLQPENRSIIQHCQHGWVYDHSQFTSTISTQWNLVCEQRGLNQATATFFFIGVTAGAMVFGYLSDRFGRKTMLQLSLVCSVLCGMLSAVSVSYTMLAVTRTLTGVALSGLSLIVLPLGLEWVDVQHRTFTGILSSIFWSVGNMLLALVAFLVRQWHWLLVAVTGPCLLSIVCVWWVPESARWLIAKGRVKEAHRHLLRCARMNGKKDFAVSSEVRTGDLGTCSMATDKNMAGSYSYISLFRTPVLRKISLCSGVVWFGVAFSYYGMSMNLTSFGLNIYLSQFVFGVIEIPAKMVMYVLVNRVGRRQSQAWTLILTGLCIGANILIPKSLTSLRSVVAIMGKGFSEAAFTTVYLYTSELYPTILRQNGMGYTSFMARLGGALAPLVFLLDEVWRSLPEVTYCGLAVCSGAVAFLLPETLNVRLPEGIEDIE</sequence>
<protein>
    <submittedName>
        <fullName evidence="7">S22A7 protein</fullName>
    </submittedName>
</protein>
<dbReference type="Gene3D" id="1.20.1250.20">
    <property type="entry name" value="MFS general substrate transporter like domains"/>
    <property type="match status" value="1"/>
</dbReference>
<dbReference type="Pfam" id="PF00083">
    <property type="entry name" value="Sugar_tr"/>
    <property type="match status" value="1"/>
</dbReference>